<evidence type="ECO:0000256" key="3">
    <source>
        <dbReference type="ARBA" id="ARBA00022833"/>
    </source>
</evidence>
<comment type="caution">
    <text evidence="8">The sequence shown here is derived from an EMBL/GenBank/DDBJ whole genome shotgun (WGS) entry which is preliminary data.</text>
</comment>
<reference evidence="8 9" key="1">
    <citation type="submission" date="2019-05" db="EMBL/GenBank/DDBJ databases">
        <title>Draft Whole-Genome sequence of the green sulfur bacterium Prosthecochloris vibrioformis DSM 260.</title>
        <authorList>
            <person name="Meyer T.E."/>
            <person name="Kyndt J.A."/>
        </authorList>
    </citation>
    <scope>NUCLEOTIDE SEQUENCE [LARGE SCALE GENOMIC DNA]</scope>
    <source>
        <strain evidence="8 9">DSM 260</strain>
    </source>
</reference>
<sequence>MAENSIYSDDHAMQLFIETCRAHGLKVTPQRIAIYRELKASGKHPSADMLYKQLCGAHPTLSFDTVHRTLLTFAEIGVVATVESHSGVRRFDPDISRHHHIHCVQCGAIIDFHDDHLDGIEIPGDVGHGFEIRGKRVVISGICPACKSAE</sequence>
<evidence type="ECO:0000256" key="7">
    <source>
        <dbReference type="PIRSR" id="PIRSR602481-1"/>
    </source>
</evidence>
<keyword evidence="6" id="KW-0804">Transcription</keyword>
<dbReference type="GO" id="GO:0008270">
    <property type="term" value="F:zinc ion binding"/>
    <property type="evidence" value="ECO:0007669"/>
    <property type="project" value="TreeGrafter"/>
</dbReference>
<evidence type="ECO:0000256" key="5">
    <source>
        <dbReference type="ARBA" id="ARBA00023125"/>
    </source>
</evidence>
<feature type="binding site" evidence="7">
    <location>
        <position position="143"/>
    </location>
    <ligand>
        <name>Zn(2+)</name>
        <dbReference type="ChEBI" id="CHEBI:29105"/>
    </ligand>
</feature>
<dbReference type="Proteomes" id="UP000309544">
    <property type="component" value="Unassembled WGS sequence"/>
</dbReference>
<evidence type="ECO:0000256" key="6">
    <source>
        <dbReference type="ARBA" id="ARBA00023163"/>
    </source>
</evidence>
<dbReference type="CDD" id="cd07153">
    <property type="entry name" value="Fur_like"/>
    <property type="match status" value="1"/>
</dbReference>
<feature type="binding site" evidence="7">
    <location>
        <position position="103"/>
    </location>
    <ligand>
        <name>Zn(2+)</name>
        <dbReference type="ChEBI" id="CHEBI:29105"/>
    </ligand>
</feature>
<feature type="binding site" evidence="7">
    <location>
        <position position="146"/>
    </location>
    <ligand>
        <name>Zn(2+)</name>
        <dbReference type="ChEBI" id="CHEBI:29105"/>
    </ligand>
</feature>
<dbReference type="RefSeq" id="WP_083188188.1">
    <property type="nucleotide sequence ID" value="NZ_VDCI01000010.1"/>
</dbReference>
<keyword evidence="4" id="KW-0805">Transcription regulation</keyword>
<dbReference type="GO" id="GO:0045892">
    <property type="term" value="P:negative regulation of DNA-templated transcription"/>
    <property type="evidence" value="ECO:0007669"/>
    <property type="project" value="TreeGrafter"/>
</dbReference>
<evidence type="ECO:0000256" key="1">
    <source>
        <dbReference type="ARBA" id="ARBA00007957"/>
    </source>
</evidence>
<proteinExistence type="inferred from homology"/>
<keyword evidence="7" id="KW-0479">Metal-binding</keyword>
<dbReference type="EMBL" id="VDCI01000010">
    <property type="protein sequence ID" value="TNJ35919.1"/>
    <property type="molecule type" value="Genomic_DNA"/>
</dbReference>
<dbReference type="GO" id="GO:0000976">
    <property type="term" value="F:transcription cis-regulatory region binding"/>
    <property type="evidence" value="ECO:0007669"/>
    <property type="project" value="TreeGrafter"/>
</dbReference>
<dbReference type="GO" id="GO:1900376">
    <property type="term" value="P:regulation of secondary metabolite biosynthetic process"/>
    <property type="evidence" value="ECO:0007669"/>
    <property type="project" value="TreeGrafter"/>
</dbReference>
<dbReference type="GO" id="GO:0003700">
    <property type="term" value="F:DNA-binding transcription factor activity"/>
    <property type="evidence" value="ECO:0007669"/>
    <property type="project" value="InterPro"/>
</dbReference>
<dbReference type="Gene3D" id="1.10.10.10">
    <property type="entry name" value="Winged helix-like DNA-binding domain superfamily/Winged helix DNA-binding domain"/>
    <property type="match status" value="1"/>
</dbReference>
<gene>
    <name evidence="8" type="ORF">FGF68_09590</name>
</gene>
<dbReference type="InterPro" id="IPR036388">
    <property type="entry name" value="WH-like_DNA-bd_sf"/>
</dbReference>
<dbReference type="PANTHER" id="PTHR33202:SF8">
    <property type="entry name" value="PEROXIDE-RESPONSIVE REPRESSOR PERR"/>
    <property type="match status" value="1"/>
</dbReference>
<keyword evidence="3 7" id="KW-0862">Zinc</keyword>
<evidence type="ECO:0000313" key="8">
    <source>
        <dbReference type="EMBL" id="TNJ35919.1"/>
    </source>
</evidence>
<comment type="similarity">
    <text evidence="1">Belongs to the Fur family.</text>
</comment>
<dbReference type="AlphaFoldDB" id="A0A5C4RYA7"/>
<comment type="cofactor">
    <cofactor evidence="7">
        <name>Zn(2+)</name>
        <dbReference type="ChEBI" id="CHEBI:29105"/>
    </cofactor>
    <text evidence="7">Binds 1 zinc ion per subunit.</text>
</comment>
<protein>
    <submittedName>
        <fullName evidence="8">Transcriptional repressor</fullName>
    </submittedName>
</protein>
<evidence type="ECO:0000256" key="4">
    <source>
        <dbReference type="ARBA" id="ARBA00023015"/>
    </source>
</evidence>
<keyword evidence="2" id="KW-0678">Repressor</keyword>
<keyword evidence="5" id="KW-0238">DNA-binding</keyword>
<accession>A0A5C4RYA7</accession>
<name>A0A5C4RYA7_PROVB</name>
<dbReference type="InterPro" id="IPR002481">
    <property type="entry name" value="FUR"/>
</dbReference>
<dbReference type="Pfam" id="PF01475">
    <property type="entry name" value="FUR"/>
    <property type="match status" value="1"/>
</dbReference>
<evidence type="ECO:0000313" key="9">
    <source>
        <dbReference type="Proteomes" id="UP000309544"/>
    </source>
</evidence>
<evidence type="ECO:0000256" key="2">
    <source>
        <dbReference type="ARBA" id="ARBA00022491"/>
    </source>
</evidence>
<dbReference type="SUPFAM" id="SSF46785">
    <property type="entry name" value="Winged helix' DNA-binding domain"/>
    <property type="match status" value="1"/>
</dbReference>
<feature type="binding site" evidence="7">
    <location>
        <position position="106"/>
    </location>
    <ligand>
        <name>Zn(2+)</name>
        <dbReference type="ChEBI" id="CHEBI:29105"/>
    </ligand>
</feature>
<organism evidence="8 9">
    <name type="scientific">Prosthecochloris vibrioformis</name>
    <name type="common">Chlorobium vibrioforme</name>
    <dbReference type="NCBI Taxonomy" id="1098"/>
    <lineage>
        <taxon>Bacteria</taxon>
        <taxon>Pseudomonadati</taxon>
        <taxon>Chlorobiota</taxon>
        <taxon>Chlorobiia</taxon>
        <taxon>Chlorobiales</taxon>
        <taxon>Chlorobiaceae</taxon>
        <taxon>Prosthecochloris</taxon>
    </lineage>
</organism>
<keyword evidence="9" id="KW-1185">Reference proteome</keyword>
<dbReference type="Gene3D" id="3.30.1490.190">
    <property type="match status" value="1"/>
</dbReference>
<dbReference type="PANTHER" id="PTHR33202">
    <property type="entry name" value="ZINC UPTAKE REGULATION PROTEIN"/>
    <property type="match status" value="1"/>
</dbReference>
<dbReference type="InterPro" id="IPR036390">
    <property type="entry name" value="WH_DNA-bd_sf"/>
</dbReference>
<dbReference type="InterPro" id="IPR043135">
    <property type="entry name" value="Fur_C"/>
</dbReference>